<dbReference type="RefSeq" id="WP_148075097.1">
    <property type="nucleotide sequence ID" value="NZ_CP042913.1"/>
</dbReference>
<dbReference type="GO" id="GO:0004553">
    <property type="term" value="F:hydrolase activity, hydrolyzing O-glycosyl compounds"/>
    <property type="evidence" value="ECO:0007669"/>
    <property type="project" value="InterPro"/>
</dbReference>
<evidence type="ECO:0000313" key="6">
    <source>
        <dbReference type="EMBL" id="QEG36785.1"/>
    </source>
</evidence>
<dbReference type="EC" id="5.2.1.8" evidence="1"/>
<protein>
    <recommendedName>
        <fullName evidence="1">peptidylprolyl isomerase</fullName>
        <ecNumber evidence="1">5.2.1.8</ecNumber>
    </recommendedName>
</protein>
<evidence type="ECO:0000256" key="4">
    <source>
        <dbReference type="SAM" id="SignalP"/>
    </source>
</evidence>
<dbReference type="PANTHER" id="PTHR45625:SF4">
    <property type="entry name" value="PEPTIDYLPROLYL ISOMERASE DOMAIN AND WD REPEAT-CONTAINING PROTEIN 1"/>
    <property type="match status" value="1"/>
</dbReference>
<dbReference type="SUPFAM" id="SSF63446">
    <property type="entry name" value="Type I dockerin domain"/>
    <property type="match status" value="1"/>
</dbReference>
<dbReference type="Gene3D" id="2.40.100.10">
    <property type="entry name" value="Cyclophilin-like"/>
    <property type="match status" value="1"/>
</dbReference>
<dbReference type="SUPFAM" id="SSF50891">
    <property type="entry name" value="Cyclophilin-like"/>
    <property type="match status" value="1"/>
</dbReference>
<sequence length="315" mass="33303" precursor="true">MLKRLCVALAILAMACSASAEIVRFNTVLGSFDVQLFADVMPNTVQNFLNYVNTDRYDGTVVHRNSDTFDSGLGGFRDFVIQGGGFTLHDPNPPSTTITYSSVTTDPPINDEPGSGVTGPSNVRGTIAMAKSGPNTVTSQWFINQGDNSVLDSPTRPDGGFSAFGMVLGNGMDVVDAIGDLPLPSDFGFSIGAPFNDLPLRNFSGSSISDIRVANTVTVNSVTQLALAPGDFNRNGVVNSADLTILRNNYGMSQGAFFDDGDADMDGDVDGADYLLWQRSFGQPAPPLGAIRSIPEPATAILAALGCLFLATRRR</sequence>
<dbReference type="InterPro" id="IPR002105">
    <property type="entry name" value="Dockerin_1_rpt"/>
</dbReference>
<feature type="chain" id="PRO_5022741856" description="peptidylprolyl isomerase" evidence="4">
    <location>
        <begin position="21"/>
        <end position="315"/>
    </location>
</feature>
<name>A0A5B9QGL2_9BACT</name>
<dbReference type="AlphaFoldDB" id="A0A5B9QGL2"/>
<dbReference type="PANTHER" id="PTHR45625">
    <property type="entry name" value="PEPTIDYL-PROLYL CIS-TRANS ISOMERASE-RELATED"/>
    <property type="match status" value="1"/>
</dbReference>
<dbReference type="InterPro" id="IPR018247">
    <property type="entry name" value="EF_Hand_1_Ca_BS"/>
</dbReference>
<dbReference type="Proteomes" id="UP000323917">
    <property type="component" value="Chromosome"/>
</dbReference>
<dbReference type="Pfam" id="PF00160">
    <property type="entry name" value="Pro_isomerase"/>
    <property type="match status" value="1"/>
</dbReference>
<dbReference type="KEGG" id="bgok:Pr1d_41210"/>
<dbReference type="InterPro" id="IPR044666">
    <property type="entry name" value="Cyclophilin_A-like"/>
</dbReference>
<evidence type="ECO:0000256" key="3">
    <source>
        <dbReference type="ARBA" id="ARBA00023235"/>
    </source>
</evidence>
<evidence type="ECO:0000313" key="7">
    <source>
        <dbReference type="Proteomes" id="UP000323917"/>
    </source>
</evidence>
<gene>
    <name evidence="6" type="primary">ppiA_2</name>
    <name evidence="6" type="ORF">Pr1d_41210</name>
</gene>
<dbReference type="Pfam" id="PF00404">
    <property type="entry name" value="Dockerin_1"/>
    <property type="match status" value="1"/>
</dbReference>
<dbReference type="InterPro" id="IPR036439">
    <property type="entry name" value="Dockerin_dom_sf"/>
</dbReference>
<dbReference type="GO" id="GO:0000272">
    <property type="term" value="P:polysaccharide catabolic process"/>
    <property type="evidence" value="ECO:0007669"/>
    <property type="project" value="InterPro"/>
</dbReference>
<organism evidence="6 7">
    <name type="scientific">Bythopirellula goksoeyrii</name>
    <dbReference type="NCBI Taxonomy" id="1400387"/>
    <lineage>
        <taxon>Bacteria</taxon>
        <taxon>Pseudomonadati</taxon>
        <taxon>Planctomycetota</taxon>
        <taxon>Planctomycetia</taxon>
        <taxon>Pirellulales</taxon>
        <taxon>Lacipirellulaceae</taxon>
        <taxon>Bythopirellula</taxon>
    </lineage>
</organism>
<dbReference type="EMBL" id="CP042913">
    <property type="protein sequence ID" value="QEG36785.1"/>
    <property type="molecule type" value="Genomic_DNA"/>
</dbReference>
<evidence type="ECO:0000256" key="1">
    <source>
        <dbReference type="ARBA" id="ARBA00013194"/>
    </source>
</evidence>
<keyword evidence="7" id="KW-1185">Reference proteome</keyword>
<dbReference type="InterPro" id="IPR002130">
    <property type="entry name" value="Cyclophilin-type_PPIase_dom"/>
</dbReference>
<dbReference type="PROSITE" id="PS00018">
    <property type="entry name" value="EF_HAND_1"/>
    <property type="match status" value="1"/>
</dbReference>
<accession>A0A5B9QGL2</accession>
<feature type="domain" description="PPIase cyclophilin-type" evidence="5">
    <location>
        <begin position="19"/>
        <end position="205"/>
    </location>
</feature>
<evidence type="ECO:0000259" key="5">
    <source>
        <dbReference type="PROSITE" id="PS50072"/>
    </source>
</evidence>
<dbReference type="PRINTS" id="PR00153">
    <property type="entry name" value="CSAPPISMRASE"/>
</dbReference>
<dbReference type="PROSITE" id="PS50072">
    <property type="entry name" value="CSA_PPIASE_2"/>
    <property type="match status" value="1"/>
</dbReference>
<feature type="signal peptide" evidence="4">
    <location>
        <begin position="1"/>
        <end position="20"/>
    </location>
</feature>
<dbReference type="OrthoDB" id="270889at2"/>
<dbReference type="InterPro" id="IPR029000">
    <property type="entry name" value="Cyclophilin-like_dom_sf"/>
</dbReference>
<dbReference type="GO" id="GO:0003755">
    <property type="term" value="F:peptidyl-prolyl cis-trans isomerase activity"/>
    <property type="evidence" value="ECO:0007669"/>
    <property type="project" value="UniProtKB-KW"/>
</dbReference>
<keyword evidence="2" id="KW-0697">Rotamase</keyword>
<keyword evidence="4" id="KW-0732">Signal</keyword>
<keyword evidence="3 6" id="KW-0413">Isomerase</keyword>
<evidence type="ECO:0000256" key="2">
    <source>
        <dbReference type="ARBA" id="ARBA00023110"/>
    </source>
</evidence>
<reference evidence="6 7" key="1">
    <citation type="submission" date="2019-08" db="EMBL/GenBank/DDBJ databases">
        <title>Deep-cultivation of Planctomycetes and their phenomic and genomic characterization uncovers novel biology.</title>
        <authorList>
            <person name="Wiegand S."/>
            <person name="Jogler M."/>
            <person name="Boedeker C."/>
            <person name="Pinto D."/>
            <person name="Vollmers J."/>
            <person name="Rivas-Marin E."/>
            <person name="Kohn T."/>
            <person name="Peeters S.H."/>
            <person name="Heuer A."/>
            <person name="Rast P."/>
            <person name="Oberbeckmann S."/>
            <person name="Bunk B."/>
            <person name="Jeske O."/>
            <person name="Meyerdierks A."/>
            <person name="Storesund J.E."/>
            <person name="Kallscheuer N."/>
            <person name="Luecker S."/>
            <person name="Lage O.M."/>
            <person name="Pohl T."/>
            <person name="Merkel B.J."/>
            <person name="Hornburger P."/>
            <person name="Mueller R.-W."/>
            <person name="Bruemmer F."/>
            <person name="Labrenz M."/>
            <person name="Spormann A.M."/>
            <person name="Op den Camp H."/>
            <person name="Overmann J."/>
            <person name="Amann R."/>
            <person name="Jetten M.S.M."/>
            <person name="Mascher T."/>
            <person name="Medema M.H."/>
            <person name="Devos D.P."/>
            <person name="Kaster A.-K."/>
            <person name="Ovreas L."/>
            <person name="Rohde M."/>
            <person name="Galperin M.Y."/>
            <person name="Jogler C."/>
        </authorList>
    </citation>
    <scope>NUCLEOTIDE SEQUENCE [LARGE SCALE GENOMIC DNA]</scope>
    <source>
        <strain evidence="6 7">Pr1d</strain>
    </source>
</reference>
<proteinExistence type="predicted"/>
<dbReference type="PROSITE" id="PS51257">
    <property type="entry name" value="PROKAR_LIPOPROTEIN"/>
    <property type="match status" value="1"/>
</dbReference>
<dbReference type="Gene3D" id="1.10.1330.10">
    <property type="entry name" value="Dockerin domain"/>
    <property type="match status" value="1"/>
</dbReference>